<reference evidence="4" key="2">
    <citation type="submission" date="2022-09" db="EMBL/GenBank/DDBJ databases">
        <title>Biosynthetic gene clusters of Dactylosporangioum fulvum.</title>
        <authorList>
            <person name="Caradec T."/>
        </authorList>
    </citation>
    <scope>NUCLEOTIDE SEQUENCE</scope>
    <source>
        <strain evidence="4">NRRL B-16292</strain>
    </source>
</reference>
<accession>A0ABY5WBW2</accession>
<gene>
    <name evidence="4" type="ORF">Dfulv_20665</name>
</gene>
<feature type="transmembrane region" description="Helical" evidence="2">
    <location>
        <begin position="144"/>
        <end position="163"/>
    </location>
</feature>
<evidence type="ECO:0000256" key="1">
    <source>
        <dbReference type="SAM" id="MobiDB-lite"/>
    </source>
</evidence>
<dbReference type="RefSeq" id="WP_259865771.1">
    <property type="nucleotide sequence ID" value="NZ_BAAAST010000003.1"/>
</dbReference>
<evidence type="ECO:0000256" key="3">
    <source>
        <dbReference type="SAM" id="SignalP"/>
    </source>
</evidence>
<keyword evidence="3" id="KW-0732">Signal</keyword>
<dbReference type="Proteomes" id="UP001059617">
    <property type="component" value="Chromosome"/>
</dbReference>
<feature type="chain" id="PRO_5047154856" evidence="3">
    <location>
        <begin position="26"/>
        <end position="202"/>
    </location>
</feature>
<feature type="transmembrane region" description="Helical" evidence="2">
    <location>
        <begin position="51"/>
        <end position="77"/>
    </location>
</feature>
<feature type="signal peptide" evidence="3">
    <location>
        <begin position="1"/>
        <end position="25"/>
    </location>
</feature>
<evidence type="ECO:0000256" key="2">
    <source>
        <dbReference type="SAM" id="Phobius"/>
    </source>
</evidence>
<proteinExistence type="predicted"/>
<dbReference type="EMBL" id="CP073720">
    <property type="protein sequence ID" value="UWP86519.1"/>
    <property type="molecule type" value="Genomic_DNA"/>
</dbReference>
<evidence type="ECO:0000313" key="4">
    <source>
        <dbReference type="EMBL" id="UWP86519.1"/>
    </source>
</evidence>
<feature type="region of interest" description="Disordered" evidence="1">
    <location>
        <begin position="179"/>
        <end position="202"/>
    </location>
</feature>
<keyword evidence="2" id="KW-0472">Membrane</keyword>
<keyword evidence="2" id="KW-0812">Transmembrane</keyword>
<reference evidence="4" key="1">
    <citation type="submission" date="2021-04" db="EMBL/GenBank/DDBJ databases">
        <authorList>
            <person name="Hartkoorn R.C."/>
            <person name="Beaudoing E."/>
            <person name="Hot D."/>
        </authorList>
    </citation>
    <scope>NUCLEOTIDE SEQUENCE</scope>
    <source>
        <strain evidence="4">NRRL B-16292</strain>
    </source>
</reference>
<name>A0ABY5WBW2_9ACTN</name>
<sequence>MPASPSSLIASLSAAPAGLCAPQLAAGLPAALAHVSDPRARRGVRRQLVVVVTAAVCAVVAGLFSAIAGMVLTFGLAGAGASVGGPLPLDIVGAVVLGGASPTGGRGGLPCEQAIARLPRRRSARQIDKFRNTRSTYLEGFRYVHFWLVAATLPAVLIPHLAAPPAELERKPWLASAALTDRHPPQPRPAADAAWWLGSPPC</sequence>
<organism evidence="4 5">
    <name type="scientific">Dactylosporangium fulvum</name>
    <dbReference type="NCBI Taxonomy" id="53359"/>
    <lineage>
        <taxon>Bacteria</taxon>
        <taxon>Bacillati</taxon>
        <taxon>Actinomycetota</taxon>
        <taxon>Actinomycetes</taxon>
        <taxon>Micromonosporales</taxon>
        <taxon>Micromonosporaceae</taxon>
        <taxon>Dactylosporangium</taxon>
    </lineage>
</organism>
<keyword evidence="5" id="KW-1185">Reference proteome</keyword>
<protein>
    <submittedName>
        <fullName evidence="4">Uncharacterized protein</fullName>
    </submittedName>
</protein>
<evidence type="ECO:0000313" key="5">
    <source>
        <dbReference type="Proteomes" id="UP001059617"/>
    </source>
</evidence>
<keyword evidence="2" id="KW-1133">Transmembrane helix</keyword>